<dbReference type="SUPFAM" id="SSF56349">
    <property type="entry name" value="DNA breaking-rejoining enzymes"/>
    <property type="match status" value="1"/>
</dbReference>
<dbReference type="InterPro" id="IPR013762">
    <property type="entry name" value="Integrase-like_cat_sf"/>
</dbReference>
<evidence type="ECO:0000313" key="7">
    <source>
        <dbReference type="Proteomes" id="UP000218102"/>
    </source>
</evidence>
<dbReference type="EMBL" id="NTME01000060">
    <property type="protein sequence ID" value="PBJ92161.1"/>
    <property type="molecule type" value="Genomic_DNA"/>
</dbReference>
<organism evidence="6 7">
    <name type="scientific">Pseudomonas plecoglossicida</name>
    <dbReference type="NCBI Taxonomy" id="70775"/>
    <lineage>
        <taxon>Bacteria</taxon>
        <taxon>Pseudomonadati</taxon>
        <taxon>Pseudomonadota</taxon>
        <taxon>Gammaproteobacteria</taxon>
        <taxon>Pseudomonadales</taxon>
        <taxon>Pseudomonadaceae</taxon>
        <taxon>Pseudomonas</taxon>
    </lineage>
</organism>
<comment type="caution">
    <text evidence="6">The sequence shown here is derived from an EMBL/GenBank/DDBJ whole genome shotgun (WGS) entry which is preliminary data.</text>
</comment>
<evidence type="ECO:0000313" key="6">
    <source>
        <dbReference type="EMBL" id="PBJ92161.1"/>
    </source>
</evidence>
<dbReference type="Gene3D" id="1.10.150.130">
    <property type="match status" value="1"/>
</dbReference>
<dbReference type="PROSITE" id="PS51898">
    <property type="entry name" value="TYR_RECOMBINASE"/>
    <property type="match status" value="1"/>
</dbReference>
<dbReference type="GO" id="GO:0006310">
    <property type="term" value="P:DNA recombination"/>
    <property type="evidence" value="ECO:0007669"/>
    <property type="project" value="UniProtKB-KW"/>
</dbReference>
<dbReference type="InterPro" id="IPR044068">
    <property type="entry name" value="CB"/>
</dbReference>
<proteinExistence type="inferred from homology"/>
<accession>A0A099N1B6</accession>
<dbReference type="Gene3D" id="3.30.160.60">
    <property type="entry name" value="Classic Zinc Finger"/>
    <property type="match status" value="1"/>
</dbReference>
<dbReference type="RefSeq" id="WP_013973206.1">
    <property type="nucleotide sequence ID" value="NZ_CP010359.1"/>
</dbReference>
<feature type="region of interest" description="Disordered" evidence="5">
    <location>
        <begin position="1"/>
        <end position="20"/>
    </location>
</feature>
<keyword evidence="3" id="KW-0238">DNA-binding</keyword>
<dbReference type="Pfam" id="PF00589">
    <property type="entry name" value="Phage_integrase"/>
    <property type="match status" value="1"/>
</dbReference>
<evidence type="ECO:0000256" key="4">
    <source>
        <dbReference type="ARBA" id="ARBA00023172"/>
    </source>
</evidence>
<dbReference type="InterPro" id="IPR015094">
    <property type="entry name" value="Integrase_lambda-typ_DNA-bd_N"/>
</dbReference>
<keyword evidence="2" id="KW-0229">DNA integration</keyword>
<feature type="compositionally biased region" description="Basic and acidic residues" evidence="5">
    <location>
        <begin position="1"/>
        <end position="10"/>
    </location>
</feature>
<dbReference type="GO" id="GO:0003677">
    <property type="term" value="F:DNA binding"/>
    <property type="evidence" value="ECO:0007669"/>
    <property type="project" value="UniProtKB-UniRule"/>
</dbReference>
<evidence type="ECO:0000256" key="5">
    <source>
        <dbReference type="SAM" id="MobiDB-lite"/>
    </source>
</evidence>
<dbReference type="Pfam" id="PF09003">
    <property type="entry name" value="Arm-DNA-bind_1"/>
    <property type="match status" value="1"/>
</dbReference>
<comment type="similarity">
    <text evidence="1">Belongs to the 'phage' integrase family.</text>
</comment>
<dbReference type="PROSITE" id="PS51900">
    <property type="entry name" value="CB"/>
    <property type="match status" value="1"/>
</dbReference>
<name>A0A099N1B6_PSEDL</name>
<evidence type="ECO:0000256" key="1">
    <source>
        <dbReference type="ARBA" id="ARBA00008857"/>
    </source>
</evidence>
<evidence type="ECO:0000256" key="3">
    <source>
        <dbReference type="ARBA" id="ARBA00023125"/>
    </source>
</evidence>
<sequence length="350" mass="40224">MRPRSTENRDLPPGMYRRKRTRKNGNTWVGYYYRDQTGKEIPLGTDLVQAKLKWADFEAKATPAELKTMKGIFDEYERKIIPGKAARTQKDNIYELKQLRAVFDSAPIDAITPAMIAQYRDSRSAKTRANREIALLSHVFNTAREWGLTTRDNPCLGVRKNKEKPRDYYANEAVWKAVYEEASEELKDAMDLAYLTGQRPADVLSMRRDDIEGIYLLVSQGKTGKRLRIMLQTNGVNNSLGTLLERIMRRNSEHLSPFFILNSNGKRLSWEMLRNRWQDARETARVKAISNKQPELANRIAQFQFRDIRPKAASEINDLTDASLLLGHSKEGITERVYRRVGAIAKPSKG</sequence>
<reference evidence="6 7" key="1">
    <citation type="submission" date="2017-09" db="EMBL/GenBank/DDBJ databases">
        <authorList>
            <person name="Ehlers B."/>
            <person name="Leendertz F.H."/>
        </authorList>
    </citation>
    <scope>NUCLEOTIDE SEQUENCE [LARGE SCALE GENOMIC DNA]</scope>
    <source>
        <strain evidence="6 7">DJ-1</strain>
    </source>
</reference>
<dbReference type="InterPro" id="IPR002104">
    <property type="entry name" value="Integrase_catalytic"/>
</dbReference>
<dbReference type="KEGG" id="ppj:RK21_01300"/>
<dbReference type="Gene3D" id="1.10.443.10">
    <property type="entry name" value="Intergrase catalytic core"/>
    <property type="match status" value="1"/>
</dbReference>
<keyword evidence="4" id="KW-0233">DNA recombination</keyword>
<evidence type="ECO:0000256" key="2">
    <source>
        <dbReference type="ARBA" id="ARBA00022908"/>
    </source>
</evidence>
<dbReference type="GO" id="GO:0008907">
    <property type="term" value="F:integrase activity"/>
    <property type="evidence" value="ECO:0007669"/>
    <property type="project" value="InterPro"/>
</dbReference>
<gene>
    <name evidence="6" type="ORF">CMV24_28445</name>
</gene>
<dbReference type="InterPro" id="IPR010998">
    <property type="entry name" value="Integrase_recombinase_N"/>
</dbReference>
<dbReference type="InterPro" id="IPR011010">
    <property type="entry name" value="DNA_brk_join_enz"/>
</dbReference>
<dbReference type="Proteomes" id="UP000218102">
    <property type="component" value="Unassembled WGS sequence"/>
</dbReference>
<protein>
    <submittedName>
        <fullName evidence="6">Integrase</fullName>
    </submittedName>
</protein>
<dbReference type="AlphaFoldDB" id="A0A099N1B6"/>